<dbReference type="Pfam" id="PF05401">
    <property type="entry name" value="NodS"/>
    <property type="match status" value="1"/>
</dbReference>
<dbReference type="GO" id="GO:0008168">
    <property type="term" value="F:methyltransferase activity"/>
    <property type="evidence" value="ECO:0007669"/>
    <property type="project" value="UniProtKB-KW"/>
</dbReference>
<dbReference type="GeneID" id="301548245"/>
<name>A0ABQ2J9Y9_9ACTN</name>
<gene>
    <name evidence="1" type="ORF">GCM10012285_24490</name>
</gene>
<dbReference type="Gene3D" id="3.40.50.150">
    <property type="entry name" value="Vaccinia Virus protein VP39"/>
    <property type="match status" value="1"/>
</dbReference>
<dbReference type="SUPFAM" id="SSF53335">
    <property type="entry name" value="S-adenosyl-L-methionine-dependent methyltransferases"/>
    <property type="match status" value="1"/>
</dbReference>
<keyword evidence="2" id="KW-1185">Reference proteome</keyword>
<keyword evidence="1" id="KW-0489">Methyltransferase</keyword>
<accession>A0ABQ2J9Y9</accession>
<dbReference type="GO" id="GO:0032259">
    <property type="term" value="P:methylation"/>
    <property type="evidence" value="ECO:0007669"/>
    <property type="project" value="UniProtKB-KW"/>
</dbReference>
<evidence type="ECO:0000313" key="1">
    <source>
        <dbReference type="EMBL" id="GGN43260.1"/>
    </source>
</evidence>
<protein>
    <submittedName>
        <fullName evidence="1">Methyltransferase</fullName>
    </submittedName>
</protein>
<dbReference type="InterPro" id="IPR008715">
    <property type="entry name" value="SAM-MeTfrase_NodS-like"/>
</dbReference>
<proteinExistence type="predicted"/>
<sequence length="205" mass="22802">MSTPASYFEEMYQHSPDPWHLADRWYEQRKYDLTLAALPQPLYRRGFEPACSVGELTSRLAERCDSLLACDRVASAATTAARRTAGLSHVRVEQRTLPEEWPEGTFDLIVLSELLYYFDAAVLDVLMCRAVAALEPGGTLVTVHWNHPVEEHLATGAELARVLAEVPGLLLTADHREADFVLQTFGRVGPDGRRPVSAAEREGLV</sequence>
<dbReference type="Proteomes" id="UP000600080">
    <property type="component" value="Unassembled WGS sequence"/>
</dbReference>
<organism evidence="1 2">
    <name type="scientific">Streptomyces kronopolitis</name>
    <dbReference type="NCBI Taxonomy" id="1612435"/>
    <lineage>
        <taxon>Bacteria</taxon>
        <taxon>Bacillati</taxon>
        <taxon>Actinomycetota</taxon>
        <taxon>Actinomycetes</taxon>
        <taxon>Kitasatosporales</taxon>
        <taxon>Streptomycetaceae</taxon>
        <taxon>Streptomyces</taxon>
    </lineage>
</organism>
<dbReference type="RefSeq" id="WP_229699881.1">
    <property type="nucleotide sequence ID" value="NZ_BMND01000008.1"/>
</dbReference>
<dbReference type="InterPro" id="IPR029063">
    <property type="entry name" value="SAM-dependent_MTases_sf"/>
</dbReference>
<keyword evidence="1" id="KW-0808">Transferase</keyword>
<dbReference type="EMBL" id="BMND01000008">
    <property type="protein sequence ID" value="GGN43260.1"/>
    <property type="molecule type" value="Genomic_DNA"/>
</dbReference>
<comment type="caution">
    <text evidence="1">The sequence shown here is derived from an EMBL/GenBank/DDBJ whole genome shotgun (WGS) entry which is preliminary data.</text>
</comment>
<evidence type="ECO:0000313" key="2">
    <source>
        <dbReference type="Proteomes" id="UP000600080"/>
    </source>
</evidence>
<reference evidence="2" key="1">
    <citation type="journal article" date="2019" name="Int. J. Syst. Evol. Microbiol.">
        <title>The Global Catalogue of Microorganisms (GCM) 10K type strain sequencing project: providing services to taxonomists for standard genome sequencing and annotation.</title>
        <authorList>
            <consortium name="The Broad Institute Genomics Platform"/>
            <consortium name="The Broad Institute Genome Sequencing Center for Infectious Disease"/>
            <person name="Wu L."/>
            <person name="Ma J."/>
        </authorList>
    </citation>
    <scope>NUCLEOTIDE SEQUENCE [LARGE SCALE GENOMIC DNA]</scope>
    <source>
        <strain evidence="2">CGMCC 4.7323</strain>
    </source>
</reference>